<dbReference type="EMBL" id="JAPDFR010000003">
    <property type="protein sequence ID" value="KAK0388279.1"/>
    <property type="molecule type" value="Genomic_DNA"/>
</dbReference>
<keyword evidence="2" id="KW-1185">Reference proteome</keyword>
<accession>A0AA39L8Z6</accession>
<comment type="caution">
    <text evidence="1">The sequence shown here is derived from an EMBL/GenBank/DDBJ whole genome shotgun (WGS) entry which is preliminary data.</text>
</comment>
<dbReference type="Proteomes" id="UP001175261">
    <property type="component" value="Unassembled WGS sequence"/>
</dbReference>
<dbReference type="AlphaFoldDB" id="A0AA39L8Z6"/>
<dbReference type="InterPro" id="IPR043129">
    <property type="entry name" value="ATPase_NBD"/>
</dbReference>
<dbReference type="Gene3D" id="3.30.420.40">
    <property type="match status" value="2"/>
</dbReference>
<protein>
    <submittedName>
        <fullName evidence="1">Uncharacterized protein</fullName>
    </submittedName>
</protein>
<organism evidence="1 2">
    <name type="scientific">Sarocladium strictum</name>
    <name type="common">Black bundle disease fungus</name>
    <name type="synonym">Acremonium strictum</name>
    <dbReference type="NCBI Taxonomy" id="5046"/>
    <lineage>
        <taxon>Eukaryota</taxon>
        <taxon>Fungi</taxon>
        <taxon>Dikarya</taxon>
        <taxon>Ascomycota</taxon>
        <taxon>Pezizomycotina</taxon>
        <taxon>Sordariomycetes</taxon>
        <taxon>Hypocreomycetidae</taxon>
        <taxon>Hypocreales</taxon>
        <taxon>Sarocladiaceae</taxon>
        <taxon>Sarocladium</taxon>
    </lineage>
</organism>
<reference evidence="1" key="1">
    <citation type="submission" date="2022-10" db="EMBL/GenBank/DDBJ databases">
        <title>Determination and structural analysis of whole genome sequence of Sarocladium strictum F4-1.</title>
        <authorList>
            <person name="Hu L."/>
            <person name="Jiang Y."/>
        </authorList>
    </citation>
    <scope>NUCLEOTIDE SEQUENCE</scope>
    <source>
        <strain evidence="1">F4-1</strain>
    </source>
</reference>
<dbReference type="CDD" id="cd10170">
    <property type="entry name" value="ASKHA_NBD_HSP70"/>
    <property type="match status" value="1"/>
</dbReference>
<evidence type="ECO:0000313" key="1">
    <source>
        <dbReference type="EMBL" id="KAK0388279.1"/>
    </source>
</evidence>
<dbReference type="SUPFAM" id="SSF53067">
    <property type="entry name" value="Actin-like ATPase domain"/>
    <property type="match status" value="1"/>
</dbReference>
<name>A0AA39L8Z6_SARSR</name>
<sequence>MYEYFVGIDVGGTYAGVAVLEVELSETRQAMAQQFIHVTTDQVWTFIDPSVGKIGALDLRPAFGKILLMNQQEWASPQSDPVIVNHVVECHSGQTDLRSGAMLISEVIARLWAIALEKIPRARDGEAKVHAVITHPVTWMPDTLQRFKEAIALSKIGQDTSSVLLLSESHAATRAVTVDFQEKLHESAAPIVVADCGGFTIDTALYEPEKLLVSGARTRFYGMLSLNLRYYTAIQDVLQSHAATTGRNAEANAVTATEILAMLQWEYRGGKWAFRPDVRQSAGPWFPTPDGQPVQVHRDVLLKAYKDLAGKIVEMIMIYFSPESVSNSSKPKEVYFTGGLCVFTQLLPVVQNELTTLLGEDAPTLVLGDRDNMLSAVCRGAALHAAFPLAEAW</sequence>
<evidence type="ECO:0000313" key="2">
    <source>
        <dbReference type="Proteomes" id="UP001175261"/>
    </source>
</evidence>
<dbReference type="Gene3D" id="3.90.640.10">
    <property type="entry name" value="Actin, Chain A, domain 4"/>
    <property type="match status" value="1"/>
</dbReference>
<proteinExistence type="predicted"/>
<gene>
    <name evidence="1" type="ORF">NLU13_4524</name>
</gene>